<proteinExistence type="inferred from homology"/>
<feature type="compositionally biased region" description="Acidic residues" evidence="3">
    <location>
        <begin position="46"/>
        <end position="63"/>
    </location>
</feature>
<dbReference type="InterPro" id="IPR012459">
    <property type="entry name" value="Rrp15"/>
</dbReference>
<evidence type="ECO:0000313" key="5">
    <source>
        <dbReference type="Proteomes" id="UP000579812"/>
    </source>
</evidence>
<organism evidence="4 5">
    <name type="scientific">Onychostoma macrolepis</name>
    <dbReference type="NCBI Taxonomy" id="369639"/>
    <lineage>
        <taxon>Eukaryota</taxon>
        <taxon>Metazoa</taxon>
        <taxon>Chordata</taxon>
        <taxon>Craniata</taxon>
        <taxon>Vertebrata</taxon>
        <taxon>Euteleostomi</taxon>
        <taxon>Actinopterygii</taxon>
        <taxon>Neopterygii</taxon>
        <taxon>Teleostei</taxon>
        <taxon>Ostariophysi</taxon>
        <taxon>Cypriniformes</taxon>
        <taxon>Cyprinidae</taxon>
        <taxon>Acrossocheilinae</taxon>
        <taxon>Onychostoma</taxon>
    </lineage>
</organism>
<evidence type="ECO:0000256" key="3">
    <source>
        <dbReference type="SAM" id="MobiDB-lite"/>
    </source>
</evidence>
<feature type="region of interest" description="Disordered" evidence="3">
    <location>
        <begin position="225"/>
        <end position="269"/>
    </location>
</feature>
<reference evidence="4 5" key="1">
    <citation type="submission" date="2020-04" db="EMBL/GenBank/DDBJ databases">
        <title>Chromosome-level genome assembly of a cyprinid fish Onychostoma macrolepis by integration of Nanopore Sequencing, Bionano and Hi-C technology.</title>
        <authorList>
            <person name="Wang D."/>
        </authorList>
    </citation>
    <scope>NUCLEOTIDE SEQUENCE [LARGE SCALE GENOMIC DNA]</scope>
    <source>
        <strain evidence="4">SWU-2019</strain>
        <tissue evidence="4">Muscle</tissue>
    </source>
</reference>
<comment type="similarity">
    <text evidence="1">Belongs to the RRP15 family.</text>
</comment>
<keyword evidence="5" id="KW-1185">Reference proteome</keyword>
<dbReference type="Proteomes" id="UP000579812">
    <property type="component" value="Unassembled WGS sequence"/>
</dbReference>
<dbReference type="Pfam" id="PF07890">
    <property type="entry name" value="Rrp15p"/>
    <property type="match status" value="1"/>
</dbReference>
<evidence type="ECO:0000256" key="1">
    <source>
        <dbReference type="ARBA" id="ARBA00007462"/>
    </source>
</evidence>
<gene>
    <name evidence="4" type="ORF">G5714_016530</name>
</gene>
<dbReference type="GO" id="GO:0030687">
    <property type="term" value="C:preribosome, large subunit precursor"/>
    <property type="evidence" value="ECO:0007669"/>
    <property type="project" value="TreeGrafter"/>
</dbReference>
<evidence type="ECO:0000313" key="4">
    <source>
        <dbReference type="EMBL" id="KAF4103647.1"/>
    </source>
</evidence>
<name>A0A7J6C8L2_9TELE</name>
<dbReference type="PANTHER" id="PTHR13245">
    <property type="entry name" value="RRP15-LIKE PROTEIN"/>
    <property type="match status" value="1"/>
</dbReference>
<comment type="caution">
    <text evidence="4">The sequence shown here is derived from an EMBL/GenBank/DDBJ whole genome shotgun (WGS) entry which is preliminary data.</text>
</comment>
<dbReference type="GO" id="GO:0000460">
    <property type="term" value="P:maturation of 5.8S rRNA"/>
    <property type="evidence" value="ECO:0007669"/>
    <property type="project" value="TreeGrafter"/>
</dbReference>
<feature type="compositionally biased region" description="Acidic residues" evidence="3">
    <location>
        <begin position="14"/>
        <end position="33"/>
    </location>
</feature>
<sequence length="269" mass="30149">MATLTKKPHVVVEEGNEEEFGVSDDSLSNDEESGAGSDQEGSDVGSDVEDSGDEDGKSEEEQNGDAAENPNAGWAEAMAKVLGKKTPDSKPTILLKNKEMDKIKEKARKERLEKKKQIDKKRAWENMCREKPNVVRDREHERNLQRIATRGVVQLFNAVKKHQNNVDERIKEVGASERKKSKVLSSVTKKDFIDVLRGADVANKPAIKKEKVPVEVKGENPSWSVLRDDFMMGTSMKDWDKESDEERDGEEEGGEDNLEPAEDYSSESD</sequence>
<dbReference type="AlphaFoldDB" id="A0A7J6C8L2"/>
<feature type="compositionally biased region" description="Acidic residues" evidence="3">
    <location>
        <begin position="241"/>
        <end position="269"/>
    </location>
</feature>
<dbReference type="EMBL" id="JAAMOB010000016">
    <property type="protein sequence ID" value="KAF4103647.1"/>
    <property type="molecule type" value="Genomic_DNA"/>
</dbReference>
<evidence type="ECO:0000256" key="2">
    <source>
        <dbReference type="ARBA" id="ARBA00017475"/>
    </source>
</evidence>
<dbReference type="PANTHER" id="PTHR13245:SF14">
    <property type="entry name" value="RRP15-LIKE PROTEIN"/>
    <property type="match status" value="1"/>
</dbReference>
<accession>A0A7J6C8L2</accession>
<feature type="region of interest" description="Disordered" evidence="3">
    <location>
        <begin position="1"/>
        <end position="92"/>
    </location>
</feature>
<dbReference type="GO" id="GO:0000470">
    <property type="term" value="P:maturation of LSU-rRNA"/>
    <property type="evidence" value="ECO:0007669"/>
    <property type="project" value="TreeGrafter"/>
</dbReference>
<protein>
    <recommendedName>
        <fullName evidence="2">RRP15-like protein</fullName>
    </recommendedName>
</protein>